<evidence type="ECO:0000256" key="3">
    <source>
        <dbReference type="ARBA" id="ARBA00022475"/>
    </source>
</evidence>
<dbReference type="AlphaFoldDB" id="A0AAE1JQG2"/>
<dbReference type="InterPro" id="IPR036312">
    <property type="entry name" value="Bifun_inhib/LTP/seed_sf"/>
</dbReference>
<evidence type="ECO:0000256" key="7">
    <source>
        <dbReference type="ARBA" id="ARBA00023180"/>
    </source>
</evidence>
<evidence type="ECO:0000256" key="5">
    <source>
        <dbReference type="ARBA" id="ARBA00022729"/>
    </source>
</evidence>
<dbReference type="GO" id="GO:0098552">
    <property type="term" value="C:side of membrane"/>
    <property type="evidence" value="ECO:0007669"/>
    <property type="project" value="UniProtKB-KW"/>
</dbReference>
<organism evidence="12 13">
    <name type="scientific">Acacia crassicarpa</name>
    <name type="common">northern wattle</name>
    <dbReference type="NCBI Taxonomy" id="499986"/>
    <lineage>
        <taxon>Eukaryota</taxon>
        <taxon>Viridiplantae</taxon>
        <taxon>Streptophyta</taxon>
        <taxon>Embryophyta</taxon>
        <taxon>Tracheophyta</taxon>
        <taxon>Spermatophyta</taxon>
        <taxon>Magnoliopsida</taxon>
        <taxon>eudicotyledons</taxon>
        <taxon>Gunneridae</taxon>
        <taxon>Pentapetalae</taxon>
        <taxon>rosids</taxon>
        <taxon>fabids</taxon>
        <taxon>Fabales</taxon>
        <taxon>Fabaceae</taxon>
        <taxon>Caesalpinioideae</taxon>
        <taxon>mimosoid clade</taxon>
        <taxon>Acacieae</taxon>
        <taxon>Acacia</taxon>
    </lineage>
</organism>
<keyword evidence="6" id="KW-1015">Disulfide bond</keyword>
<dbReference type="Proteomes" id="UP001293593">
    <property type="component" value="Unassembled WGS sequence"/>
</dbReference>
<comment type="similarity">
    <text evidence="2">Belongs to the plant LTP family.</text>
</comment>
<sequence>MVSKSAPLFCMACFILLLPTLFPKASAQDNSCLNQLSPCLSYLDGNREPPASCCDPLKSVIQSDRKCLCSLISNKGTRQAEQAGINITQAQTLPGRCGQRVNPLACLSSSPGSPNTAQNSAAKVVHVSLGVAIISVFVIAVQILWA</sequence>
<dbReference type="Pfam" id="PF14368">
    <property type="entry name" value="LTP_2"/>
    <property type="match status" value="1"/>
</dbReference>
<proteinExistence type="inferred from homology"/>
<dbReference type="PANTHER" id="PTHR33044">
    <property type="entry name" value="BIFUNCTIONAL INHIBITOR/LIPID-TRANSFER PROTEIN/SEED STORAGE 2S ALBUMIN SUPERFAMILY PROTEIN-RELATED"/>
    <property type="match status" value="1"/>
</dbReference>
<feature type="transmembrane region" description="Helical" evidence="9">
    <location>
        <begin position="124"/>
        <end position="145"/>
    </location>
</feature>
<evidence type="ECO:0000256" key="6">
    <source>
        <dbReference type="ARBA" id="ARBA00023157"/>
    </source>
</evidence>
<reference evidence="12" key="1">
    <citation type="submission" date="2023-10" db="EMBL/GenBank/DDBJ databases">
        <title>Chromosome-level genome of the transformable northern wattle, Acacia crassicarpa.</title>
        <authorList>
            <person name="Massaro I."/>
            <person name="Sinha N.R."/>
            <person name="Poethig S."/>
            <person name="Leichty A.R."/>
        </authorList>
    </citation>
    <scope>NUCLEOTIDE SEQUENCE</scope>
    <source>
        <strain evidence="12">Acra3RX</strain>
        <tissue evidence="12">Leaf</tissue>
    </source>
</reference>
<dbReference type="Gene3D" id="1.10.110.10">
    <property type="entry name" value="Plant lipid-transfer and hydrophobic proteins"/>
    <property type="match status" value="1"/>
</dbReference>
<keyword evidence="9" id="KW-0472">Membrane</keyword>
<evidence type="ECO:0000256" key="2">
    <source>
        <dbReference type="ARBA" id="ARBA00009748"/>
    </source>
</evidence>
<dbReference type="InterPro" id="IPR043325">
    <property type="entry name" value="LTSS"/>
</dbReference>
<dbReference type="InterPro" id="IPR016140">
    <property type="entry name" value="Bifunc_inhib/LTP/seed_store"/>
</dbReference>
<gene>
    <name evidence="12" type="ORF">QN277_020846</name>
</gene>
<keyword evidence="13" id="KW-1185">Reference proteome</keyword>
<comment type="subcellular location">
    <subcellularLocation>
        <location evidence="1">Cell membrane</location>
        <topology evidence="1">Lipid-anchor</topology>
        <topology evidence="1">GPI-anchor</topology>
    </subcellularLocation>
</comment>
<feature type="domain" description="Bifunctional inhibitor/plant lipid transfer protein/seed storage helical" evidence="11">
    <location>
        <begin position="23"/>
        <end position="106"/>
    </location>
</feature>
<keyword evidence="9" id="KW-1133">Transmembrane helix</keyword>
<evidence type="ECO:0000256" key="10">
    <source>
        <dbReference type="SAM" id="SignalP"/>
    </source>
</evidence>
<dbReference type="InterPro" id="IPR000528">
    <property type="entry name" value="Plant_nsLTP"/>
</dbReference>
<evidence type="ECO:0000256" key="8">
    <source>
        <dbReference type="ARBA" id="ARBA00023288"/>
    </source>
</evidence>
<keyword evidence="3" id="KW-1003">Cell membrane</keyword>
<dbReference type="GO" id="GO:0005886">
    <property type="term" value="C:plasma membrane"/>
    <property type="evidence" value="ECO:0007669"/>
    <property type="project" value="UniProtKB-SubCell"/>
</dbReference>
<feature type="signal peptide" evidence="10">
    <location>
        <begin position="1"/>
        <end position="27"/>
    </location>
</feature>
<dbReference type="SUPFAM" id="SSF47699">
    <property type="entry name" value="Bifunctional inhibitor/lipid-transfer protein/seed storage 2S albumin"/>
    <property type="match status" value="1"/>
</dbReference>
<evidence type="ECO:0000256" key="4">
    <source>
        <dbReference type="ARBA" id="ARBA00022622"/>
    </source>
</evidence>
<keyword evidence="4" id="KW-0336">GPI-anchor</keyword>
<keyword evidence="8" id="KW-0449">Lipoprotein</keyword>
<accession>A0AAE1JQG2</accession>
<dbReference type="PRINTS" id="PR00382">
    <property type="entry name" value="LIPIDTRNSFER"/>
</dbReference>
<evidence type="ECO:0000313" key="13">
    <source>
        <dbReference type="Proteomes" id="UP001293593"/>
    </source>
</evidence>
<comment type="caution">
    <text evidence="12">The sequence shown here is derived from an EMBL/GenBank/DDBJ whole genome shotgun (WGS) entry which is preliminary data.</text>
</comment>
<dbReference type="CDD" id="cd00010">
    <property type="entry name" value="AAI_LTSS"/>
    <property type="match status" value="1"/>
</dbReference>
<dbReference type="EMBL" id="JAWXYG010000005">
    <property type="protein sequence ID" value="KAK4272264.1"/>
    <property type="molecule type" value="Genomic_DNA"/>
</dbReference>
<evidence type="ECO:0000256" key="9">
    <source>
        <dbReference type="SAM" id="Phobius"/>
    </source>
</evidence>
<evidence type="ECO:0000256" key="1">
    <source>
        <dbReference type="ARBA" id="ARBA00004609"/>
    </source>
</evidence>
<evidence type="ECO:0000313" key="12">
    <source>
        <dbReference type="EMBL" id="KAK4272264.1"/>
    </source>
</evidence>
<keyword evidence="5 10" id="KW-0732">Signal</keyword>
<protein>
    <recommendedName>
        <fullName evidence="11">Bifunctional inhibitor/plant lipid transfer protein/seed storage helical domain-containing protein</fullName>
    </recommendedName>
</protein>
<keyword evidence="7" id="KW-0325">Glycoprotein</keyword>
<keyword evidence="9" id="KW-0812">Transmembrane</keyword>
<dbReference type="GO" id="GO:0008289">
    <property type="term" value="F:lipid binding"/>
    <property type="evidence" value="ECO:0007669"/>
    <property type="project" value="InterPro"/>
</dbReference>
<evidence type="ECO:0000259" key="11">
    <source>
        <dbReference type="Pfam" id="PF14368"/>
    </source>
</evidence>
<dbReference type="GO" id="GO:0006869">
    <property type="term" value="P:lipid transport"/>
    <property type="evidence" value="ECO:0007669"/>
    <property type="project" value="InterPro"/>
</dbReference>
<feature type="chain" id="PRO_5042126669" description="Bifunctional inhibitor/plant lipid transfer protein/seed storage helical domain-containing protein" evidence="10">
    <location>
        <begin position="28"/>
        <end position="146"/>
    </location>
</feature>
<name>A0AAE1JQG2_9FABA</name>